<evidence type="ECO:0000313" key="3">
    <source>
        <dbReference type="Proteomes" id="UP000499080"/>
    </source>
</evidence>
<name>A0A4Y2N4H2_ARAVE</name>
<evidence type="ECO:0000256" key="1">
    <source>
        <dbReference type="SAM" id="MobiDB-lite"/>
    </source>
</evidence>
<organism evidence="2 3">
    <name type="scientific">Araneus ventricosus</name>
    <name type="common">Orbweaver spider</name>
    <name type="synonym">Epeira ventricosa</name>
    <dbReference type="NCBI Taxonomy" id="182803"/>
    <lineage>
        <taxon>Eukaryota</taxon>
        <taxon>Metazoa</taxon>
        <taxon>Ecdysozoa</taxon>
        <taxon>Arthropoda</taxon>
        <taxon>Chelicerata</taxon>
        <taxon>Arachnida</taxon>
        <taxon>Araneae</taxon>
        <taxon>Araneomorphae</taxon>
        <taxon>Entelegynae</taxon>
        <taxon>Araneoidea</taxon>
        <taxon>Araneidae</taxon>
        <taxon>Araneus</taxon>
    </lineage>
</organism>
<reference evidence="2 3" key="1">
    <citation type="journal article" date="2019" name="Sci. Rep.">
        <title>Orb-weaving spider Araneus ventricosus genome elucidates the spidroin gene catalogue.</title>
        <authorList>
            <person name="Kono N."/>
            <person name="Nakamura H."/>
            <person name="Ohtoshi R."/>
            <person name="Moran D.A.P."/>
            <person name="Shinohara A."/>
            <person name="Yoshida Y."/>
            <person name="Fujiwara M."/>
            <person name="Mori M."/>
            <person name="Tomita M."/>
            <person name="Arakawa K."/>
        </authorList>
    </citation>
    <scope>NUCLEOTIDE SEQUENCE [LARGE SCALE GENOMIC DNA]</scope>
</reference>
<proteinExistence type="predicted"/>
<dbReference type="AlphaFoldDB" id="A0A4Y2N4H2"/>
<feature type="region of interest" description="Disordered" evidence="1">
    <location>
        <begin position="60"/>
        <end position="82"/>
    </location>
</feature>
<evidence type="ECO:0000313" key="2">
    <source>
        <dbReference type="EMBL" id="GBN33514.1"/>
    </source>
</evidence>
<keyword evidence="3" id="KW-1185">Reference proteome</keyword>
<accession>A0A4Y2N4H2</accession>
<dbReference type="EMBL" id="BGPR01008391">
    <property type="protein sequence ID" value="GBN33514.1"/>
    <property type="molecule type" value="Genomic_DNA"/>
</dbReference>
<gene>
    <name evidence="2" type="ORF">AVEN_139190_1</name>
</gene>
<comment type="caution">
    <text evidence="2">The sequence shown here is derived from an EMBL/GenBank/DDBJ whole genome shotgun (WGS) entry which is preliminary data.</text>
</comment>
<dbReference type="Proteomes" id="UP000499080">
    <property type="component" value="Unassembled WGS sequence"/>
</dbReference>
<sequence>MARFSLFASDFVGVPTKPGCQFCENNVGVRTSLGPKNSCPNPKIKKRLKDSFPNKNSTAMSLLEENPKEGVHYIGGKDTART</sequence>
<protein>
    <submittedName>
        <fullName evidence="2">Uncharacterized protein</fullName>
    </submittedName>
</protein>